<keyword evidence="2" id="KW-0472">Membrane</keyword>
<evidence type="ECO:0000313" key="4">
    <source>
        <dbReference type="Proteomes" id="UP001178507"/>
    </source>
</evidence>
<keyword evidence="2" id="KW-0812">Transmembrane</keyword>
<comment type="caution">
    <text evidence="3">The sequence shown here is derived from an EMBL/GenBank/DDBJ whole genome shotgun (WGS) entry which is preliminary data.</text>
</comment>
<sequence>MAGEASNGSEETEVQFVEHQEPGLRRRLAANGGHTAEPPISSSRQPSKISWWRRSWQDGAWVLLEVALSIALFVLCTKGALVGQSSEEKARSFILPDEQVARNCQKALRCVLVVICFTTPWLQKHKLFERANGNWPNMVFTRFSHELWLLPSADENLAERDGWLDTVKSSLIPEIWPSSDEARVKMRRVTALVLVVLIRALLGTARSFVKLQAHQAESQEKNICSGPLLGWIIFSLDVMANCGFILGFAAGRHYFKSTQQEFAEQKTSEGPSATEVAAWAAERNEERYGGTMPRAPLETLRRPMDQPRQGDDEDEQLSPKQCQLPLRKTSVKQLCKGEKVDHGEILRSYAAWALLGLLLISALECWSLSYWEAAILGNRDDEVDVFRMRPYVVRHPPDFSRWQPRRVIVGSWRDLFYFVFLHPRVSSVFMGAALVAHFAHTRRSGSRQWFHLVDELLHRAVMGLMSYAVLLAAQRAYFAGP</sequence>
<feature type="transmembrane region" description="Helical" evidence="2">
    <location>
        <begin position="460"/>
        <end position="478"/>
    </location>
</feature>
<dbReference type="Proteomes" id="UP001178507">
    <property type="component" value="Unassembled WGS sequence"/>
</dbReference>
<reference evidence="3" key="1">
    <citation type="submission" date="2023-08" db="EMBL/GenBank/DDBJ databases">
        <authorList>
            <person name="Chen Y."/>
            <person name="Shah S."/>
            <person name="Dougan E. K."/>
            <person name="Thang M."/>
            <person name="Chan C."/>
        </authorList>
    </citation>
    <scope>NUCLEOTIDE SEQUENCE</scope>
</reference>
<feature type="transmembrane region" description="Helical" evidence="2">
    <location>
        <begin position="228"/>
        <end position="250"/>
    </location>
</feature>
<feature type="region of interest" description="Disordered" evidence="1">
    <location>
        <begin position="289"/>
        <end position="321"/>
    </location>
</feature>
<keyword evidence="4" id="KW-1185">Reference proteome</keyword>
<gene>
    <name evidence="3" type="ORF">EVOR1521_LOCUS6639</name>
</gene>
<keyword evidence="2" id="KW-1133">Transmembrane helix</keyword>
<feature type="transmembrane region" description="Helical" evidence="2">
    <location>
        <begin position="189"/>
        <end position="208"/>
    </location>
</feature>
<evidence type="ECO:0000256" key="1">
    <source>
        <dbReference type="SAM" id="MobiDB-lite"/>
    </source>
</evidence>
<dbReference type="AlphaFoldDB" id="A0AA36HZK0"/>
<feature type="transmembrane region" description="Helical" evidence="2">
    <location>
        <begin position="415"/>
        <end position="439"/>
    </location>
</feature>
<evidence type="ECO:0000313" key="3">
    <source>
        <dbReference type="EMBL" id="CAJ1377961.1"/>
    </source>
</evidence>
<feature type="compositionally biased region" description="Basic and acidic residues" evidence="1">
    <location>
        <begin position="299"/>
        <end position="310"/>
    </location>
</feature>
<evidence type="ECO:0000256" key="2">
    <source>
        <dbReference type="SAM" id="Phobius"/>
    </source>
</evidence>
<accession>A0AA36HZK0</accession>
<organism evidence="3 4">
    <name type="scientific">Effrenium voratum</name>
    <dbReference type="NCBI Taxonomy" id="2562239"/>
    <lineage>
        <taxon>Eukaryota</taxon>
        <taxon>Sar</taxon>
        <taxon>Alveolata</taxon>
        <taxon>Dinophyceae</taxon>
        <taxon>Suessiales</taxon>
        <taxon>Symbiodiniaceae</taxon>
        <taxon>Effrenium</taxon>
    </lineage>
</organism>
<feature type="region of interest" description="Disordered" evidence="1">
    <location>
        <begin position="1"/>
        <end position="21"/>
    </location>
</feature>
<feature type="transmembrane region" description="Helical" evidence="2">
    <location>
        <begin position="60"/>
        <end position="81"/>
    </location>
</feature>
<proteinExistence type="predicted"/>
<name>A0AA36HZK0_9DINO</name>
<dbReference type="EMBL" id="CAUJNA010000502">
    <property type="protein sequence ID" value="CAJ1377961.1"/>
    <property type="molecule type" value="Genomic_DNA"/>
</dbReference>
<protein>
    <submittedName>
        <fullName evidence="3">Uncharacterized protein</fullName>
    </submittedName>
</protein>